<feature type="region of interest" description="Disordered" evidence="1">
    <location>
        <begin position="27"/>
        <end position="110"/>
    </location>
</feature>
<evidence type="ECO:0000313" key="3">
    <source>
        <dbReference type="Proteomes" id="UP001157733"/>
    </source>
</evidence>
<organism evidence="2 3">
    <name type="scientific">Nitrospina watsonii</name>
    <dbReference type="NCBI Taxonomy" id="1323948"/>
    <lineage>
        <taxon>Bacteria</taxon>
        <taxon>Pseudomonadati</taxon>
        <taxon>Nitrospinota/Tectimicrobiota group</taxon>
        <taxon>Nitrospinota</taxon>
        <taxon>Nitrospinia</taxon>
        <taxon>Nitrospinales</taxon>
        <taxon>Nitrospinaceae</taxon>
        <taxon>Nitrospina</taxon>
    </lineage>
</organism>
<sequence>MEERISVSAGESDTVMYNKGFAETAQSFNGTGTKHGERDFHWIAPRRRIPVMGRDGGIDGGPGVGGAGDERGHDPIPGRGVLDGPRAGQGAEGRNPASQGVSGRLLAGSV</sequence>
<dbReference type="Proteomes" id="UP001157733">
    <property type="component" value="Chromosome"/>
</dbReference>
<evidence type="ECO:0000256" key="1">
    <source>
        <dbReference type="SAM" id="MobiDB-lite"/>
    </source>
</evidence>
<accession>A0ABM9HDS3</accession>
<protein>
    <submittedName>
        <fullName evidence="2">Uncharacterized protein</fullName>
    </submittedName>
</protein>
<feature type="compositionally biased region" description="Gly residues" evidence="1">
    <location>
        <begin position="54"/>
        <end position="67"/>
    </location>
</feature>
<name>A0ABM9HDS3_9BACT</name>
<reference evidence="2 3" key="1">
    <citation type="submission" date="2022-09" db="EMBL/GenBank/DDBJ databases">
        <authorList>
            <person name="Kop L."/>
        </authorList>
    </citation>
    <scope>NUCLEOTIDE SEQUENCE [LARGE SCALE GENOMIC DNA]</scope>
    <source>
        <strain evidence="2 3">347</strain>
    </source>
</reference>
<dbReference type="EMBL" id="OX336137">
    <property type="protein sequence ID" value="CAI2718225.1"/>
    <property type="molecule type" value="Genomic_DNA"/>
</dbReference>
<gene>
    <name evidence="2" type="ORF">NSPWAT_1366</name>
</gene>
<evidence type="ECO:0000313" key="2">
    <source>
        <dbReference type="EMBL" id="CAI2718225.1"/>
    </source>
</evidence>
<proteinExistence type="predicted"/>
<keyword evidence="3" id="KW-1185">Reference proteome</keyword>